<sequence length="164" mass="19454">MTKEYFKELADYNLWANNIACGWLEQLSDEYWRQHVVSSFNSIRETVLHIISAENAWLQRFHKKEKVDWLQATFNGTKDEHLALWRKTSTALKEFIDAFDEAKLNEPLAFKRLNGEAYSMPWYQLFAHAVNHASYHRGQLVTMLRQVGFSDLQATDLMIYYQNR</sequence>
<evidence type="ECO:0000256" key="1">
    <source>
        <dbReference type="ARBA" id="ARBA00008635"/>
    </source>
</evidence>
<dbReference type="PANTHER" id="PTHR37302:SF3">
    <property type="entry name" value="DAMAGE-INDUCIBLE PROTEIN DINB"/>
    <property type="match status" value="1"/>
</dbReference>
<dbReference type="RefSeq" id="WP_114791609.1">
    <property type="nucleotide sequence ID" value="NZ_CP139960.1"/>
</dbReference>
<comment type="similarity">
    <text evidence="1">Belongs to the DinB family.</text>
</comment>
<keyword evidence="4" id="KW-1185">Reference proteome</keyword>
<dbReference type="PANTHER" id="PTHR37302">
    <property type="entry name" value="SLR1116 PROTEIN"/>
    <property type="match status" value="1"/>
</dbReference>
<dbReference type="Proteomes" id="UP001325680">
    <property type="component" value="Chromosome"/>
</dbReference>
<evidence type="ECO:0000256" key="2">
    <source>
        <dbReference type="ARBA" id="ARBA00022723"/>
    </source>
</evidence>
<keyword evidence="2" id="KW-0479">Metal-binding</keyword>
<dbReference type="InterPro" id="IPR034660">
    <property type="entry name" value="DinB/YfiT-like"/>
</dbReference>
<dbReference type="InterPro" id="IPR007837">
    <property type="entry name" value="DinB"/>
</dbReference>
<organism evidence="3 4">
    <name type="scientific">Niabella yanshanensis</name>
    <dbReference type="NCBI Taxonomy" id="577386"/>
    <lineage>
        <taxon>Bacteria</taxon>
        <taxon>Pseudomonadati</taxon>
        <taxon>Bacteroidota</taxon>
        <taxon>Chitinophagia</taxon>
        <taxon>Chitinophagales</taxon>
        <taxon>Chitinophagaceae</taxon>
        <taxon>Niabella</taxon>
    </lineage>
</organism>
<evidence type="ECO:0000313" key="4">
    <source>
        <dbReference type="Proteomes" id="UP001325680"/>
    </source>
</evidence>
<reference evidence="3 4" key="1">
    <citation type="submission" date="2023-12" db="EMBL/GenBank/DDBJ databases">
        <title>Genome sequencing and assembly of bacterial species from a model synthetic community.</title>
        <authorList>
            <person name="Hogle S.L."/>
        </authorList>
    </citation>
    <scope>NUCLEOTIDE SEQUENCE [LARGE SCALE GENOMIC DNA]</scope>
    <source>
        <strain evidence="3 4">HAMBI_3031</strain>
    </source>
</reference>
<name>A0ABZ0W328_9BACT</name>
<gene>
    <name evidence="3" type="ORF">U0035_18215</name>
</gene>
<dbReference type="EMBL" id="CP139960">
    <property type="protein sequence ID" value="WQD37611.1"/>
    <property type="molecule type" value="Genomic_DNA"/>
</dbReference>
<protein>
    <submittedName>
        <fullName evidence="3">DinB family protein</fullName>
    </submittedName>
</protein>
<dbReference type="Pfam" id="PF05163">
    <property type="entry name" value="DinB"/>
    <property type="match status" value="1"/>
</dbReference>
<dbReference type="Gene3D" id="1.20.120.450">
    <property type="entry name" value="dinb family like domain"/>
    <property type="match status" value="1"/>
</dbReference>
<accession>A0ABZ0W328</accession>
<evidence type="ECO:0000313" key="3">
    <source>
        <dbReference type="EMBL" id="WQD37611.1"/>
    </source>
</evidence>
<proteinExistence type="inferred from homology"/>
<dbReference type="SUPFAM" id="SSF109854">
    <property type="entry name" value="DinB/YfiT-like putative metalloenzymes"/>
    <property type="match status" value="1"/>
</dbReference>